<feature type="region of interest" description="Disordered" evidence="1">
    <location>
        <begin position="316"/>
        <end position="335"/>
    </location>
</feature>
<keyword evidence="5" id="KW-1185">Reference proteome</keyword>
<evidence type="ECO:0000313" key="4">
    <source>
        <dbReference type="EMBL" id="NHB94817.1"/>
    </source>
</evidence>
<dbReference type="Pfam" id="PF13296">
    <property type="entry name" value="T6SS_Vgr"/>
    <property type="match status" value="1"/>
</dbReference>
<accession>A0A7X5TKD9</accession>
<protein>
    <submittedName>
        <fullName evidence="4">Type VI secretion system tip protein VgrG</fullName>
    </submittedName>
</protein>
<name>A0A7X5TKD9_9GAMM</name>
<gene>
    <name evidence="4" type="ORF">C5469_22960</name>
</gene>
<reference evidence="4 5" key="1">
    <citation type="submission" date="2018-02" db="EMBL/GenBank/DDBJ databases">
        <authorList>
            <person name="Machado R.A."/>
        </authorList>
    </citation>
    <scope>NUCLEOTIDE SEQUENCE [LARGE SCALE GENOMIC DNA]</scope>
    <source>
        <strain evidence="4 5">DSM 19724</strain>
    </source>
</reference>
<dbReference type="InterPro" id="IPR028244">
    <property type="entry name" value="T6SS_Rhs_Vgr_dom"/>
</dbReference>
<dbReference type="EMBL" id="PUJW01000109">
    <property type="protein sequence ID" value="NHB94817.1"/>
    <property type="molecule type" value="Genomic_DNA"/>
</dbReference>
<evidence type="ECO:0000313" key="5">
    <source>
        <dbReference type="Proteomes" id="UP000591844"/>
    </source>
</evidence>
<organism evidence="4 5">
    <name type="scientific">Photorhabdus cinerea</name>
    <dbReference type="NCBI Taxonomy" id="471575"/>
    <lineage>
        <taxon>Bacteria</taxon>
        <taxon>Pseudomonadati</taxon>
        <taxon>Pseudomonadota</taxon>
        <taxon>Gammaproteobacteria</taxon>
        <taxon>Enterobacterales</taxon>
        <taxon>Morganellaceae</taxon>
        <taxon>Photorhabdus</taxon>
    </lineage>
</organism>
<comment type="caution">
    <text evidence="4">The sequence shown here is derived from an EMBL/GenBank/DDBJ whole genome shotgun (WGS) entry which is preliminary data.</text>
</comment>
<sequence>GTEVAIAFEGGDPDRPYIAHALHDSKHPDHVAFYNYKRNVLRTPANNKLRMDDERGKEHIKLSTEYGGKSQLNLGHLVDGQRPHPKKRGEGFELRTDSWGVLRAGKGLFISADEQAKAGGPVLEMQAAISQLNVASEQMQAISTDAQTVNGSAADINAQLMMLRQNLEQLKSAVLLMSAPKGISMTSGQHLQLAATENLIANAGKHADIGVVKNFFIGVGQTFSLFVRKLGIKLIANQGAVSVQAQNDLMELLARKVINITSTEEEIYITAKKKITLNAGGSYLTLDPYKIEQGTAGDYLIKCASFERTGAASQKTESTTLPVKAEEPQKRWRFS</sequence>
<dbReference type="InterPro" id="IPR018769">
    <property type="entry name" value="VgrG2_DUF2345"/>
</dbReference>
<feature type="non-terminal residue" evidence="4">
    <location>
        <position position="1"/>
    </location>
</feature>
<dbReference type="RefSeq" id="WP_166310970.1">
    <property type="nucleotide sequence ID" value="NZ_CAWPIB010000109.1"/>
</dbReference>
<evidence type="ECO:0000259" key="2">
    <source>
        <dbReference type="Pfam" id="PF10106"/>
    </source>
</evidence>
<dbReference type="Proteomes" id="UP000591844">
    <property type="component" value="Unassembled WGS sequence"/>
</dbReference>
<dbReference type="Pfam" id="PF10106">
    <property type="entry name" value="DUF2345"/>
    <property type="match status" value="1"/>
</dbReference>
<feature type="domain" description="Putative type VI secretion system Rhs element associated Vgr" evidence="3">
    <location>
        <begin position="42"/>
        <end position="146"/>
    </location>
</feature>
<evidence type="ECO:0000259" key="3">
    <source>
        <dbReference type="Pfam" id="PF13296"/>
    </source>
</evidence>
<feature type="compositionally biased region" description="Basic and acidic residues" evidence="1">
    <location>
        <begin position="324"/>
        <end position="335"/>
    </location>
</feature>
<evidence type="ECO:0000256" key="1">
    <source>
        <dbReference type="SAM" id="MobiDB-lite"/>
    </source>
</evidence>
<proteinExistence type="predicted"/>
<feature type="domain" description="DUF2345" evidence="2">
    <location>
        <begin position="165"/>
        <end position="311"/>
    </location>
</feature>
<dbReference type="AlphaFoldDB" id="A0A7X5TKD9"/>